<gene>
    <name evidence="1" type="ORF">HD597_004228</name>
</gene>
<accession>A0A9X2GMV3</accession>
<dbReference type="AlphaFoldDB" id="A0A9X2GMV3"/>
<reference evidence="1" key="1">
    <citation type="submission" date="2022-06" db="EMBL/GenBank/DDBJ databases">
        <title>Sequencing the genomes of 1000 actinobacteria strains.</title>
        <authorList>
            <person name="Klenk H.-P."/>
        </authorList>
    </citation>
    <scope>NUCLEOTIDE SEQUENCE</scope>
    <source>
        <strain evidence="1">DSM 46694</strain>
    </source>
</reference>
<proteinExistence type="predicted"/>
<name>A0A9X2GMV3_9ACTN</name>
<organism evidence="1 2">
    <name type="scientific">Nonomuraea thailandensis</name>
    <dbReference type="NCBI Taxonomy" id="1188745"/>
    <lineage>
        <taxon>Bacteria</taxon>
        <taxon>Bacillati</taxon>
        <taxon>Actinomycetota</taxon>
        <taxon>Actinomycetes</taxon>
        <taxon>Streptosporangiales</taxon>
        <taxon>Streptosporangiaceae</taxon>
        <taxon>Nonomuraea</taxon>
    </lineage>
</organism>
<sequence>MVLVERASRQERRVTVGAWRGCACGQDPHTPGVVE</sequence>
<evidence type="ECO:0000313" key="1">
    <source>
        <dbReference type="EMBL" id="MCP2357208.1"/>
    </source>
</evidence>
<protein>
    <submittedName>
        <fullName evidence="1">Uncharacterized protein</fullName>
    </submittedName>
</protein>
<comment type="caution">
    <text evidence="1">The sequence shown here is derived from an EMBL/GenBank/DDBJ whole genome shotgun (WGS) entry which is preliminary data.</text>
</comment>
<dbReference type="EMBL" id="JAMZEB010000002">
    <property type="protein sequence ID" value="MCP2357208.1"/>
    <property type="molecule type" value="Genomic_DNA"/>
</dbReference>
<evidence type="ECO:0000313" key="2">
    <source>
        <dbReference type="Proteomes" id="UP001139648"/>
    </source>
</evidence>
<dbReference type="Proteomes" id="UP001139648">
    <property type="component" value="Unassembled WGS sequence"/>
</dbReference>
<keyword evidence="2" id="KW-1185">Reference proteome</keyword>